<comment type="caution">
    <text evidence="2">The sequence shown here is derived from an EMBL/GenBank/DDBJ whole genome shotgun (WGS) entry which is preliminary data.</text>
</comment>
<dbReference type="RefSeq" id="WP_086535960.1">
    <property type="nucleotide sequence ID" value="NZ_JBLKRZ010000007.1"/>
</dbReference>
<keyword evidence="1" id="KW-0472">Membrane</keyword>
<accession>A0A243Q8N1</accession>
<dbReference type="EMBL" id="NGFO01000015">
    <property type="protein sequence ID" value="OUC78110.1"/>
    <property type="molecule type" value="Genomic_DNA"/>
</dbReference>
<evidence type="ECO:0000313" key="2">
    <source>
        <dbReference type="EMBL" id="OUC78110.1"/>
    </source>
</evidence>
<keyword evidence="1" id="KW-0812">Transmembrane</keyword>
<keyword evidence="3" id="KW-1185">Reference proteome</keyword>
<proteinExistence type="predicted"/>
<organism evidence="2 3">
    <name type="scientific">Gordonia lacunae</name>
    <dbReference type="NCBI Taxonomy" id="417102"/>
    <lineage>
        <taxon>Bacteria</taxon>
        <taxon>Bacillati</taxon>
        <taxon>Actinomycetota</taxon>
        <taxon>Actinomycetes</taxon>
        <taxon>Mycobacteriales</taxon>
        <taxon>Gordoniaceae</taxon>
        <taxon>Gordonia</taxon>
    </lineage>
</organism>
<dbReference type="Pfam" id="PF12277">
    <property type="entry name" value="DUF3618"/>
    <property type="match status" value="1"/>
</dbReference>
<dbReference type="STRING" id="417102.CA982_14210"/>
<evidence type="ECO:0000313" key="3">
    <source>
        <dbReference type="Proteomes" id="UP000194632"/>
    </source>
</evidence>
<feature type="transmembrane region" description="Helical" evidence="1">
    <location>
        <begin position="51"/>
        <end position="68"/>
    </location>
</feature>
<dbReference type="OrthoDB" id="5196933at2"/>
<dbReference type="AlphaFoldDB" id="A0A243Q8N1"/>
<dbReference type="Proteomes" id="UP000194632">
    <property type="component" value="Unassembled WGS sequence"/>
</dbReference>
<gene>
    <name evidence="2" type="ORF">CA982_14210</name>
</gene>
<keyword evidence="1" id="KW-1133">Transmembrane helix</keyword>
<evidence type="ECO:0000256" key="1">
    <source>
        <dbReference type="SAM" id="Phobius"/>
    </source>
</evidence>
<reference evidence="2 3" key="1">
    <citation type="submission" date="2017-05" db="EMBL/GenBank/DDBJ databases">
        <title>Biotechnological potential of actinobacteria isolated from South African environments.</title>
        <authorList>
            <person name="Le Roes-Hill M."/>
            <person name="Prins A."/>
            <person name="Durrell K.A."/>
        </authorList>
    </citation>
    <scope>NUCLEOTIDE SEQUENCE [LARGE SCALE GENOMIC DNA]</scope>
    <source>
        <strain evidence="2">BS2</strain>
    </source>
</reference>
<sequence length="74" mass="7803">MAGDTERIEQDIAKAREDLASTLDALAERTSPQRLADDAKSKALATLQTPAVKYAIAGVGALVVLIVVRKVAAR</sequence>
<evidence type="ECO:0008006" key="4">
    <source>
        <dbReference type="Google" id="ProtNLM"/>
    </source>
</evidence>
<dbReference type="InterPro" id="IPR022062">
    <property type="entry name" value="DUF3618"/>
</dbReference>
<name>A0A243Q8N1_9ACTN</name>
<protein>
    <recommendedName>
        <fullName evidence="4">DUF3618 domain-containing protein</fullName>
    </recommendedName>
</protein>